<name>C5LTW8_PERM5</name>
<dbReference type="Proteomes" id="UP000007800">
    <property type="component" value="Unassembled WGS sequence"/>
</dbReference>
<reference evidence="2 3" key="1">
    <citation type="submission" date="2008-07" db="EMBL/GenBank/DDBJ databases">
        <authorList>
            <person name="El-Sayed N."/>
            <person name="Caler E."/>
            <person name="Inman J."/>
            <person name="Amedeo P."/>
            <person name="Hass B."/>
            <person name="Wortman J."/>
        </authorList>
    </citation>
    <scope>NUCLEOTIDE SEQUENCE [LARGE SCALE GENOMIC DNA]</scope>
    <source>
        <strain evidence="3">ATCC 50983 / TXsc</strain>
    </source>
</reference>
<dbReference type="EMBL" id="GG685423">
    <property type="protein sequence ID" value="EEQ99766.1"/>
    <property type="molecule type" value="Genomic_DNA"/>
</dbReference>
<gene>
    <name evidence="2" type="ORF">Pmar_PMAR020223</name>
</gene>
<organism evidence="3">
    <name type="scientific">Perkinsus marinus (strain ATCC 50983 / TXsc)</name>
    <dbReference type="NCBI Taxonomy" id="423536"/>
    <lineage>
        <taxon>Eukaryota</taxon>
        <taxon>Sar</taxon>
        <taxon>Alveolata</taxon>
        <taxon>Perkinsozoa</taxon>
        <taxon>Perkinsea</taxon>
        <taxon>Perkinsida</taxon>
        <taxon>Perkinsidae</taxon>
        <taxon>Perkinsus</taxon>
    </lineage>
</organism>
<proteinExistence type="predicted"/>
<feature type="non-terminal residue" evidence="2">
    <location>
        <position position="56"/>
    </location>
</feature>
<dbReference type="AlphaFoldDB" id="C5LTW8"/>
<evidence type="ECO:0000313" key="2">
    <source>
        <dbReference type="EMBL" id="EEQ99766.1"/>
    </source>
</evidence>
<evidence type="ECO:0000256" key="1">
    <source>
        <dbReference type="SAM" id="MobiDB-lite"/>
    </source>
</evidence>
<dbReference type="GeneID" id="9051781"/>
<protein>
    <submittedName>
        <fullName evidence="2">Uncharacterized protein</fullName>
    </submittedName>
</protein>
<feature type="non-terminal residue" evidence="2">
    <location>
        <position position="1"/>
    </location>
</feature>
<feature type="region of interest" description="Disordered" evidence="1">
    <location>
        <begin position="1"/>
        <end position="24"/>
    </location>
</feature>
<dbReference type="RefSeq" id="XP_002767049.1">
    <property type="nucleotide sequence ID" value="XM_002767003.1"/>
</dbReference>
<evidence type="ECO:0000313" key="3">
    <source>
        <dbReference type="Proteomes" id="UP000007800"/>
    </source>
</evidence>
<keyword evidence="3" id="KW-1185">Reference proteome</keyword>
<sequence>PTMDEPIRSSPQGDPASLHGSAADPEMAADLYRLAEIGLRALQSDPSSEYFHDPRK</sequence>
<accession>C5LTW8</accession>
<dbReference type="InParanoid" id="C5LTW8"/>